<evidence type="ECO:0000313" key="4">
    <source>
        <dbReference type="Proteomes" id="UP000813385"/>
    </source>
</evidence>
<feature type="region of interest" description="Disordered" evidence="1">
    <location>
        <begin position="1"/>
        <end position="82"/>
    </location>
</feature>
<feature type="compositionally biased region" description="Acidic residues" evidence="1">
    <location>
        <begin position="422"/>
        <end position="453"/>
    </location>
</feature>
<dbReference type="PANTHER" id="PTHR35711:SF1">
    <property type="entry name" value="ECTODERMAL, ISOFORM F"/>
    <property type="match status" value="1"/>
</dbReference>
<evidence type="ECO:0000313" key="3">
    <source>
        <dbReference type="EMBL" id="KAH7363212.1"/>
    </source>
</evidence>
<feature type="compositionally biased region" description="Acidic residues" evidence="1">
    <location>
        <begin position="517"/>
        <end position="531"/>
    </location>
</feature>
<comment type="caution">
    <text evidence="3">The sequence shown here is derived from an EMBL/GenBank/DDBJ whole genome shotgun (WGS) entry which is preliminary data.</text>
</comment>
<dbReference type="EMBL" id="JAGPXD010000003">
    <property type="protein sequence ID" value="KAH7363212.1"/>
    <property type="molecule type" value="Genomic_DNA"/>
</dbReference>
<dbReference type="Proteomes" id="UP000813385">
    <property type="component" value="Unassembled WGS sequence"/>
</dbReference>
<feature type="compositionally biased region" description="Acidic residues" evidence="1">
    <location>
        <begin position="672"/>
        <end position="701"/>
    </location>
</feature>
<feature type="compositionally biased region" description="Acidic residues" evidence="1">
    <location>
        <begin position="72"/>
        <end position="82"/>
    </location>
</feature>
<accession>A0A8K0TID8</accession>
<dbReference type="PANTHER" id="PTHR35711">
    <property type="entry name" value="EXPRESSED PROTEIN"/>
    <property type="match status" value="1"/>
</dbReference>
<name>A0A8K0TID8_9PEZI</name>
<proteinExistence type="predicted"/>
<evidence type="ECO:0000259" key="2">
    <source>
        <dbReference type="Pfam" id="PF20150"/>
    </source>
</evidence>
<sequence>MTGRGAPVILSDSTDGDPDEQDQSAITIESSDSQQESDSSDDSDDNEDNSSDGSNPGALLDLEAADSGSEAQDSEESFDEDAYEISGQGFFQGRDRRNFPQFMKLPVELRLRIWETYCPDLNSSRRVLEINISCSAESARSWFPTEGMTLSTMTKPSRTVLAVHKESRELALTWFPDTLPICDPAGELRFNRTRDIVLIKPAYPFTFSQRNPLSIEGWRADFCAKIINIAVPADPIYDSNANEALDPDDNHNTAPRVPRFGFHLRLLQSFSNVQNVYGVINMDDLSRKHFTWLETDHCHWTKVRGNDATTYYCWHDPNTPCNREDACAPHERARFCELLKPEDDIDDHNNQNWHLSTTWSPVALPSTRPIHKWPMVQIDEPIARSTIEKTRPFKPDTSGLRVPRNSVWDWSEGFSEGSPSENEYESDGIDDVPIDDPQTEDDEVGSGIEDDTLAMELLSRNRTLDSNDSDEDGLDSDSDVEELGFRGFSPLDQGSESEAPAPKSPSKRMNARRIVLDDSDEEENEAEENGGDDVAASSAQTAAAGARGVKRRRIISDDENEEDEDDARPQKRHHGEGADPARKPSIVSIDSSDSEPAASSRPARRAGIIEDDSSEEDEDEDEEDEDDEPPKTISLAERLQMHRKANPVSSASEDNSGSDDDEEDSGLRYGEGESESEEENSILDDMAEDGTEEEEDDEDDY</sequence>
<protein>
    <recommendedName>
        <fullName evidence="2">2EXR domain-containing protein</fullName>
    </recommendedName>
</protein>
<feature type="compositionally biased region" description="Low complexity" evidence="1">
    <location>
        <begin position="588"/>
        <end position="601"/>
    </location>
</feature>
<dbReference type="InterPro" id="IPR045518">
    <property type="entry name" value="2EXR"/>
</dbReference>
<feature type="compositionally biased region" description="Acidic residues" evidence="1">
    <location>
        <begin position="609"/>
        <end position="628"/>
    </location>
</feature>
<evidence type="ECO:0000256" key="1">
    <source>
        <dbReference type="SAM" id="MobiDB-lite"/>
    </source>
</evidence>
<keyword evidence="4" id="KW-1185">Reference proteome</keyword>
<reference evidence="3" key="1">
    <citation type="journal article" date="2021" name="Nat. Commun.">
        <title>Genetic determinants of endophytism in the Arabidopsis root mycobiome.</title>
        <authorList>
            <person name="Mesny F."/>
            <person name="Miyauchi S."/>
            <person name="Thiergart T."/>
            <person name="Pickel B."/>
            <person name="Atanasova L."/>
            <person name="Karlsson M."/>
            <person name="Huettel B."/>
            <person name="Barry K.W."/>
            <person name="Haridas S."/>
            <person name="Chen C."/>
            <person name="Bauer D."/>
            <person name="Andreopoulos W."/>
            <person name="Pangilinan J."/>
            <person name="LaButti K."/>
            <person name="Riley R."/>
            <person name="Lipzen A."/>
            <person name="Clum A."/>
            <person name="Drula E."/>
            <person name="Henrissat B."/>
            <person name="Kohler A."/>
            <person name="Grigoriev I.V."/>
            <person name="Martin F.M."/>
            <person name="Hacquard S."/>
        </authorList>
    </citation>
    <scope>NUCLEOTIDE SEQUENCE</scope>
    <source>
        <strain evidence="3">MPI-CAGE-AT-0016</strain>
    </source>
</reference>
<feature type="domain" description="2EXR" evidence="2">
    <location>
        <begin position="99"/>
        <end position="197"/>
    </location>
</feature>
<dbReference type="OrthoDB" id="3501032at2759"/>
<organism evidence="3 4">
    <name type="scientific">Plectosphaerella cucumerina</name>
    <dbReference type="NCBI Taxonomy" id="40658"/>
    <lineage>
        <taxon>Eukaryota</taxon>
        <taxon>Fungi</taxon>
        <taxon>Dikarya</taxon>
        <taxon>Ascomycota</taxon>
        <taxon>Pezizomycotina</taxon>
        <taxon>Sordariomycetes</taxon>
        <taxon>Hypocreomycetidae</taxon>
        <taxon>Glomerellales</taxon>
        <taxon>Plectosphaerellaceae</taxon>
        <taxon>Plectosphaerella</taxon>
    </lineage>
</organism>
<feature type="compositionally biased region" description="Acidic residues" evidence="1">
    <location>
        <begin position="467"/>
        <end position="482"/>
    </location>
</feature>
<gene>
    <name evidence="3" type="ORF">B0T11DRAFT_282264</name>
</gene>
<dbReference type="AlphaFoldDB" id="A0A8K0TID8"/>
<feature type="compositionally biased region" description="Acidic residues" evidence="1">
    <location>
        <begin position="38"/>
        <end position="50"/>
    </location>
</feature>
<feature type="region of interest" description="Disordered" evidence="1">
    <location>
        <begin position="409"/>
        <end position="701"/>
    </location>
</feature>
<feature type="compositionally biased region" description="Acidic residues" evidence="1">
    <location>
        <begin position="557"/>
        <end position="566"/>
    </location>
</feature>
<feature type="compositionally biased region" description="Low complexity" evidence="1">
    <location>
        <begin position="532"/>
        <end position="547"/>
    </location>
</feature>
<dbReference type="Pfam" id="PF20150">
    <property type="entry name" value="2EXR"/>
    <property type="match status" value="1"/>
</dbReference>